<sequence length="88" mass="9986">MSCKSTRHAPAWRSLFRAIELHGLPELRHFTCLGNDHVPVVELDFGTIPGDAPPRPRLPRRRRTSVDEAGRPLHRTEEVNPLAPRYSA</sequence>
<gene>
    <name evidence="2" type="ORF">OsI_27864</name>
</gene>
<proteinExistence type="predicted"/>
<feature type="region of interest" description="Disordered" evidence="1">
    <location>
        <begin position="48"/>
        <end position="88"/>
    </location>
</feature>
<dbReference type="EMBL" id="CM000133">
    <property type="protein sequence ID" value="EEC82921.1"/>
    <property type="molecule type" value="Genomic_DNA"/>
</dbReference>
<keyword evidence="3" id="KW-1185">Reference proteome</keyword>
<evidence type="ECO:0000313" key="2">
    <source>
        <dbReference type="EMBL" id="EEC82921.1"/>
    </source>
</evidence>
<name>B8BAW0_ORYSI</name>
<dbReference type="Gramene" id="BGIOSGA027631-TA">
    <property type="protein sequence ID" value="BGIOSGA027631-PA"/>
    <property type="gene ID" value="BGIOSGA027631"/>
</dbReference>
<dbReference type="HOGENOM" id="CLU_2473031_0_0_1"/>
<dbReference type="Proteomes" id="UP000007015">
    <property type="component" value="Chromosome 8"/>
</dbReference>
<reference evidence="2 3" key="1">
    <citation type="journal article" date="2005" name="PLoS Biol.">
        <title>The genomes of Oryza sativa: a history of duplications.</title>
        <authorList>
            <person name="Yu J."/>
            <person name="Wang J."/>
            <person name="Lin W."/>
            <person name="Li S."/>
            <person name="Li H."/>
            <person name="Zhou J."/>
            <person name="Ni P."/>
            <person name="Dong W."/>
            <person name="Hu S."/>
            <person name="Zeng C."/>
            <person name="Zhang J."/>
            <person name="Zhang Y."/>
            <person name="Li R."/>
            <person name="Xu Z."/>
            <person name="Li S."/>
            <person name="Li X."/>
            <person name="Zheng H."/>
            <person name="Cong L."/>
            <person name="Lin L."/>
            <person name="Yin J."/>
            <person name="Geng J."/>
            <person name="Li G."/>
            <person name="Shi J."/>
            <person name="Liu J."/>
            <person name="Lv H."/>
            <person name="Li J."/>
            <person name="Wang J."/>
            <person name="Deng Y."/>
            <person name="Ran L."/>
            <person name="Shi X."/>
            <person name="Wang X."/>
            <person name="Wu Q."/>
            <person name="Li C."/>
            <person name="Ren X."/>
            <person name="Wang J."/>
            <person name="Wang X."/>
            <person name="Li D."/>
            <person name="Liu D."/>
            <person name="Zhang X."/>
            <person name="Ji Z."/>
            <person name="Zhao W."/>
            <person name="Sun Y."/>
            <person name="Zhang Z."/>
            <person name="Bao J."/>
            <person name="Han Y."/>
            <person name="Dong L."/>
            <person name="Ji J."/>
            <person name="Chen P."/>
            <person name="Wu S."/>
            <person name="Liu J."/>
            <person name="Xiao Y."/>
            <person name="Bu D."/>
            <person name="Tan J."/>
            <person name="Yang L."/>
            <person name="Ye C."/>
            <person name="Zhang J."/>
            <person name="Xu J."/>
            <person name="Zhou Y."/>
            <person name="Yu Y."/>
            <person name="Zhang B."/>
            <person name="Zhuang S."/>
            <person name="Wei H."/>
            <person name="Liu B."/>
            <person name="Lei M."/>
            <person name="Yu H."/>
            <person name="Li Y."/>
            <person name="Xu H."/>
            <person name="Wei S."/>
            <person name="He X."/>
            <person name="Fang L."/>
            <person name="Zhang Z."/>
            <person name="Zhang Y."/>
            <person name="Huang X."/>
            <person name="Su Z."/>
            <person name="Tong W."/>
            <person name="Li J."/>
            <person name="Tong Z."/>
            <person name="Li S."/>
            <person name="Ye J."/>
            <person name="Wang L."/>
            <person name="Fang L."/>
            <person name="Lei T."/>
            <person name="Chen C."/>
            <person name="Chen H."/>
            <person name="Xu Z."/>
            <person name="Li H."/>
            <person name="Huang H."/>
            <person name="Zhang F."/>
            <person name="Xu H."/>
            <person name="Li N."/>
            <person name="Zhao C."/>
            <person name="Li S."/>
            <person name="Dong L."/>
            <person name="Huang Y."/>
            <person name="Li L."/>
            <person name="Xi Y."/>
            <person name="Qi Q."/>
            <person name="Li W."/>
            <person name="Zhang B."/>
            <person name="Hu W."/>
            <person name="Zhang Y."/>
            <person name="Tian X."/>
            <person name="Jiao Y."/>
            <person name="Liang X."/>
            <person name="Jin J."/>
            <person name="Gao L."/>
            <person name="Zheng W."/>
            <person name="Hao B."/>
            <person name="Liu S."/>
            <person name="Wang W."/>
            <person name="Yuan L."/>
            <person name="Cao M."/>
            <person name="McDermott J."/>
            <person name="Samudrala R."/>
            <person name="Wang J."/>
            <person name="Wong G.K."/>
            <person name="Yang H."/>
        </authorList>
    </citation>
    <scope>NUCLEOTIDE SEQUENCE [LARGE SCALE GENOMIC DNA]</scope>
    <source>
        <strain evidence="3">cv. 93-11</strain>
    </source>
</reference>
<evidence type="ECO:0000256" key="1">
    <source>
        <dbReference type="SAM" id="MobiDB-lite"/>
    </source>
</evidence>
<protein>
    <submittedName>
        <fullName evidence="2">Uncharacterized protein</fullName>
    </submittedName>
</protein>
<dbReference type="AlphaFoldDB" id="B8BAW0"/>
<accession>B8BAW0</accession>
<organism evidence="2 3">
    <name type="scientific">Oryza sativa subsp. indica</name>
    <name type="common">Rice</name>
    <dbReference type="NCBI Taxonomy" id="39946"/>
    <lineage>
        <taxon>Eukaryota</taxon>
        <taxon>Viridiplantae</taxon>
        <taxon>Streptophyta</taxon>
        <taxon>Embryophyta</taxon>
        <taxon>Tracheophyta</taxon>
        <taxon>Spermatophyta</taxon>
        <taxon>Magnoliopsida</taxon>
        <taxon>Liliopsida</taxon>
        <taxon>Poales</taxon>
        <taxon>Poaceae</taxon>
        <taxon>BOP clade</taxon>
        <taxon>Oryzoideae</taxon>
        <taxon>Oryzeae</taxon>
        <taxon>Oryzinae</taxon>
        <taxon>Oryza</taxon>
        <taxon>Oryza sativa</taxon>
    </lineage>
</organism>
<feature type="compositionally biased region" description="Basic and acidic residues" evidence="1">
    <location>
        <begin position="64"/>
        <end position="78"/>
    </location>
</feature>
<evidence type="ECO:0000313" key="3">
    <source>
        <dbReference type="Proteomes" id="UP000007015"/>
    </source>
</evidence>